<dbReference type="SUPFAM" id="SSF54909">
    <property type="entry name" value="Dimeric alpha+beta barrel"/>
    <property type="match status" value="1"/>
</dbReference>
<reference evidence="1" key="1">
    <citation type="journal article" date="2014" name="Int. J. Syst. Evol. Microbiol.">
        <title>Complete genome sequence of Corynebacterium casei LMG S-19264T (=DSM 44701T), isolated from a smear-ripened cheese.</title>
        <authorList>
            <consortium name="US DOE Joint Genome Institute (JGI-PGF)"/>
            <person name="Walter F."/>
            <person name="Albersmeier A."/>
            <person name="Kalinowski J."/>
            <person name="Ruckert C."/>
        </authorList>
    </citation>
    <scope>NUCLEOTIDE SEQUENCE</scope>
    <source>
        <strain evidence="1">CGMCC 1.15880</strain>
    </source>
</reference>
<dbReference type="AlphaFoldDB" id="A0A916R3C3"/>
<dbReference type="EMBL" id="BMKA01000007">
    <property type="protein sequence ID" value="GGA30169.1"/>
    <property type="molecule type" value="Genomic_DNA"/>
</dbReference>
<dbReference type="InterPro" id="IPR011008">
    <property type="entry name" value="Dimeric_a/b-barrel"/>
</dbReference>
<name>A0A916R3C3_9RHOB</name>
<protein>
    <recommendedName>
        <fullName evidence="3">YCII-related domain-containing protein</fullName>
    </recommendedName>
</protein>
<comment type="caution">
    <text evidence="1">The sequence shown here is derived from an EMBL/GenBank/DDBJ whole genome shotgun (WGS) entry which is preliminary data.</text>
</comment>
<evidence type="ECO:0008006" key="3">
    <source>
        <dbReference type="Google" id="ProtNLM"/>
    </source>
</evidence>
<dbReference type="Proteomes" id="UP000628017">
    <property type="component" value="Unassembled WGS sequence"/>
</dbReference>
<organism evidence="1 2">
    <name type="scientific">Neptunicoccus cionae</name>
    <dbReference type="NCBI Taxonomy" id="2035344"/>
    <lineage>
        <taxon>Bacteria</taxon>
        <taxon>Pseudomonadati</taxon>
        <taxon>Pseudomonadota</taxon>
        <taxon>Alphaproteobacteria</taxon>
        <taxon>Rhodobacterales</taxon>
        <taxon>Paracoccaceae</taxon>
        <taxon>Neptunicoccus</taxon>
    </lineage>
</organism>
<dbReference type="Gene3D" id="3.30.70.1060">
    <property type="entry name" value="Dimeric alpha+beta barrel"/>
    <property type="match status" value="1"/>
</dbReference>
<keyword evidence="2" id="KW-1185">Reference proteome</keyword>
<gene>
    <name evidence="1" type="ORF">GCM10011498_34160</name>
</gene>
<proteinExistence type="predicted"/>
<accession>A0A916R3C3</accession>
<reference evidence="1" key="2">
    <citation type="submission" date="2020-09" db="EMBL/GenBank/DDBJ databases">
        <authorList>
            <person name="Sun Q."/>
            <person name="Zhou Y."/>
        </authorList>
    </citation>
    <scope>NUCLEOTIDE SEQUENCE</scope>
    <source>
        <strain evidence="1">CGMCC 1.15880</strain>
    </source>
</reference>
<dbReference type="RefSeq" id="WP_188678210.1">
    <property type="nucleotide sequence ID" value="NZ_BMKA01000007.1"/>
</dbReference>
<evidence type="ECO:0000313" key="2">
    <source>
        <dbReference type="Proteomes" id="UP000628017"/>
    </source>
</evidence>
<evidence type="ECO:0000313" key="1">
    <source>
        <dbReference type="EMBL" id="GGA30169.1"/>
    </source>
</evidence>
<sequence length="102" mass="10501">MPNFLFVFHGGKMPDTPEEGAREMEAWQKWYGDMGDAVVDGGAPVGKSKTVNAVGVADDGGSNPASGYAIVSADTIDHAVELAKGCPILKSGSVEVAGCIDM</sequence>